<dbReference type="InterPro" id="IPR000270">
    <property type="entry name" value="PB1_dom"/>
</dbReference>
<dbReference type="Proteomes" id="UP000257109">
    <property type="component" value="Unassembled WGS sequence"/>
</dbReference>
<dbReference type="CDD" id="cd06409">
    <property type="entry name" value="PB1_MUG70"/>
    <property type="match status" value="1"/>
</dbReference>
<dbReference type="PANTHER" id="PTHR48108">
    <property type="entry name" value="CBS DOMAIN-CONTAINING PROTEIN CBSX2, CHLOROPLASTIC"/>
    <property type="match status" value="1"/>
</dbReference>
<evidence type="ECO:0000313" key="8">
    <source>
        <dbReference type="EMBL" id="RDX96942.1"/>
    </source>
</evidence>
<comment type="subunit">
    <text evidence="1">Homodimers and heterodimers.</text>
</comment>
<dbReference type="EMBL" id="QJKJ01003772">
    <property type="protein sequence ID" value="RDX96942.1"/>
    <property type="molecule type" value="Genomic_DNA"/>
</dbReference>
<dbReference type="Gene3D" id="3.10.580.10">
    <property type="entry name" value="CBS-domain"/>
    <property type="match status" value="2"/>
</dbReference>
<evidence type="ECO:0000256" key="4">
    <source>
        <dbReference type="SAM" id="MobiDB-lite"/>
    </source>
</evidence>
<feature type="domain" description="CBS" evidence="6">
    <location>
        <begin position="152"/>
        <end position="212"/>
    </location>
</feature>
<dbReference type="SUPFAM" id="SSF54631">
    <property type="entry name" value="CBS-domain pair"/>
    <property type="match status" value="2"/>
</dbReference>
<sequence length="673" mass="73876">MEINVELPWYITESDHDSDNNHLPDTSPSPTLFLHLISSLLFSLGFPSFSLISCSLAVADRNPIFRPLPVVLTSNSTSLSKSINLFQFGAAASFEIRAEGIWQVKAVPLKGVFRRRRKSLNQECLTLLLENQFRLRNLCMALAGERTVKSLRLSKALTVPETTTIYEACRRMAARRVDALLLTDSNGLLCGILTDKDIATKVIAKEINLEDTPVSKVMTRNPVFVLSETLAAEALQKMVQGKFRHLPVVENGEVLALLDIAKCLYDAIARMERAAEKGKAIAAAVEGVEKHWGTSDSNTSFIEALREQIFKPSLSTIIHENSKKNYINFNLSACLVTIQIMALFRLVTVSPTDSVLTTTKKMVEFHASCAVVTVNSKPRGIFTSKDILMRVIAQNLAPESTPVEKVMTPNPECAIIDTPIVDALHTMHDGKFLHLPVVDRDGSVVAVVDVIHVTHAAVATVSQVGNNEAATTLMQRFWDSAMALTPNDDDDDTRSDSSLKVASEGGETGRSIPYLSSSMPNTFSFKIQDKKGRMHRFACDTRSMTEVITSILQRLGDDIDPNNLPQILYEDEDHDKVILTSDSDLAAAVEHARTSGLKGLKLHLDYGESRGNAKGSRSGGYAYSDAWASAYSGVAAGAALVAGLGLLTYLKRELKSYIGVFGLRKRSLRYRLD</sequence>
<dbReference type="CDD" id="cd17782">
    <property type="entry name" value="CBS_pair_MUG70_2"/>
    <property type="match status" value="1"/>
</dbReference>
<feature type="domain" description="CBS" evidence="6">
    <location>
        <begin position="218"/>
        <end position="276"/>
    </location>
</feature>
<organism evidence="8 9">
    <name type="scientific">Mucuna pruriens</name>
    <name type="common">Velvet bean</name>
    <name type="synonym">Dolichos pruriens</name>
    <dbReference type="NCBI Taxonomy" id="157652"/>
    <lineage>
        <taxon>Eukaryota</taxon>
        <taxon>Viridiplantae</taxon>
        <taxon>Streptophyta</taxon>
        <taxon>Embryophyta</taxon>
        <taxon>Tracheophyta</taxon>
        <taxon>Spermatophyta</taxon>
        <taxon>Magnoliopsida</taxon>
        <taxon>eudicotyledons</taxon>
        <taxon>Gunneridae</taxon>
        <taxon>Pentapetalae</taxon>
        <taxon>rosids</taxon>
        <taxon>fabids</taxon>
        <taxon>Fabales</taxon>
        <taxon>Fabaceae</taxon>
        <taxon>Papilionoideae</taxon>
        <taxon>50 kb inversion clade</taxon>
        <taxon>NPAAA clade</taxon>
        <taxon>indigoferoid/millettioid clade</taxon>
        <taxon>Phaseoleae</taxon>
        <taxon>Mucuna</taxon>
    </lineage>
</organism>
<dbReference type="InterPro" id="IPR046342">
    <property type="entry name" value="CBS_dom_sf"/>
</dbReference>
<feature type="region of interest" description="Disordered" evidence="4">
    <location>
        <begin position="484"/>
        <end position="515"/>
    </location>
</feature>
<feature type="transmembrane region" description="Helical" evidence="5">
    <location>
        <begin position="626"/>
        <end position="650"/>
    </location>
</feature>
<dbReference type="InterPro" id="IPR000644">
    <property type="entry name" value="CBS_dom"/>
</dbReference>
<dbReference type="InterPro" id="IPR051462">
    <property type="entry name" value="CBS_domain-containing"/>
</dbReference>
<dbReference type="AlphaFoldDB" id="A0A371H2B2"/>
<evidence type="ECO:0000256" key="2">
    <source>
        <dbReference type="ARBA" id="ARBA00022737"/>
    </source>
</evidence>
<dbReference type="SMART" id="SM00116">
    <property type="entry name" value="CBS"/>
    <property type="match status" value="4"/>
</dbReference>
<dbReference type="Pfam" id="PF00564">
    <property type="entry name" value="PB1"/>
    <property type="match status" value="1"/>
</dbReference>
<comment type="caution">
    <text evidence="8">The sequence shown here is derived from an EMBL/GenBank/DDBJ whole genome shotgun (WGS) entry which is preliminary data.</text>
</comment>
<dbReference type="PANTHER" id="PTHR48108:SF26">
    <property type="entry name" value="CBS DOMAIN-CONTAINING PROTEIN DDB_G0289609"/>
    <property type="match status" value="1"/>
</dbReference>
<dbReference type="Gene3D" id="3.10.20.90">
    <property type="entry name" value="Phosphatidylinositol 3-kinase Catalytic Subunit, Chain A, domain 1"/>
    <property type="match status" value="1"/>
</dbReference>
<proteinExistence type="predicted"/>
<dbReference type="PROSITE" id="PS51371">
    <property type="entry name" value="CBS"/>
    <property type="match status" value="4"/>
</dbReference>
<keyword evidence="9" id="KW-1185">Reference proteome</keyword>
<keyword evidence="5" id="KW-0472">Membrane</keyword>
<evidence type="ECO:0000259" key="7">
    <source>
        <dbReference type="PROSITE" id="PS51745"/>
    </source>
</evidence>
<accession>A0A371H2B2</accession>
<evidence type="ECO:0000256" key="1">
    <source>
        <dbReference type="ARBA" id="ARBA00011726"/>
    </source>
</evidence>
<dbReference type="Pfam" id="PF00571">
    <property type="entry name" value="CBS"/>
    <property type="match status" value="4"/>
</dbReference>
<dbReference type="InterPro" id="IPR053793">
    <property type="entry name" value="PB1-like"/>
</dbReference>
<evidence type="ECO:0000259" key="6">
    <source>
        <dbReference type="PROSITE" id="PS51371"/>
    </source>
</evidence>
<feature type="domain" description="CBS" evidence="6">
    <location>
        <begin position="407"/>
        <end position="468"/>
    </location>
</feature>
<name>A0A371H2B2_MUCPR</name>
<keyword evidence="5" id="KW-0812">Transmembrane</keyword>
<gene>
    <name evidence="8" type="primary">CBSCBSPB5</name>
    <name evidence="8" type="ORF">CR513_20344</name>
</gene>
<keyword evidence="2" id="KW-0677">Repeat</keyword>
<dbReference type="OrthoDB" id="418595at2759"/>
<dbReference type="SMART" id="SM00666">
    <property type="entry name" value="PB1"/>
    <property type="match status" value="1"/>
</dbReference>
<evidence type="ECO:0000256" key="3">
    <source>
        <dbReference type="PROSITE-ProRule" id="PRU00703"/>
    </source>
</evidence>
<keyword evidence="3" id="KW-0129">CBS domain</keyword>
<feature type="non-terminal residue" evidence="8">
    <location>
        <position position="1"/>
    </location>
</feature>
<protein>
    <submittedName>
        <fullName evidence="8">CBS domain-containing protein CBSCBSPB5</fullName>
    </submittedName>
</protein>
<dbReference type="CDD" id="cd17781">
    <property type="entry name" value="CBS_pair_MUG70_1"/>
    <property type="match status" value="1"/>
</dbReference>
<feature type="domain" description="CBS" evidence="6">
    <location>
        <begin position="341"/>
        <end position="399"/>
    </location>
</feature>
<dbReference type="STRING" id="157652.A0A371H2B2"/>
<keyword evidence="5" id="KW-1133">Transmembrane helix</keyword>
<feature type="domain" description="PB1" evidence="7">
    <location>
        <begin position="520"/>
        <end position="607"/>
    </location>
</feature>
<evidence type="ECO:0000256" key="5">
    <source>
        <dbReference type="SAM" id="Phobius"/>
    </source>
</evidence>
<dbReference type="PROSITE" id="PS51745">
    <property type="entry name" value="PB1"/>
    <property type="match status" value="1"/>
</dbReference>
<evidence type="ECO:0000313" key="9">
    <source>
        <dbReference type="Proteomes" id="UP000257109"/>
    </source>
</evidence>
<dbReference type="SUPFAM" id="SSF54277">
    <property type="entry name" value="CAD &amp; PB1 domains"/>
    <property type="match status" value="1"/>
</dbReference>
<reference evidence="8" key="1">
    <citation type="submission" date="2018-05" db="EMBL/GenBank/DDBJ databases">
        <title>Draft genome of Mucuna pruriens seed.</title>
        <authorList>
            <person name="Nnadi N.E."/>
            <person name="Vos R."/>
            <person name="Hasami M.H."/>
            <person name="Devisetty U.K."/>
            <person name="Aguiy J.C."/>
        </authorList>
    </citation>
    <scope>NUCLEOTIDE SEQUENCE [LARGE SCALE GENOMIC DNA]</scope>
    <source>
        <strain evidence="8">JCA_2017</strain>
    </source>
</reference>